<dbReference type="InterPro" id="IPR023821">
    <property type="entry name" value="rSAM_TatD-assoc"/>
</dbReference>
<dbReference type="GO" id="GO:0004536">
    <property type="term" value="F:DNA nuclease activity"/>
    <property type="evidence" value="ECO:0007669"/>
    <property type="project" value="InterPro"/>
</dbReference>
<keyword evidence="4" id="KW-0408">Iron</keyword>
<dbReference type="SFLD" id="SFLDS00029">
    <property type="entry name" value="Radical_SAM"/>
    <property type="match status" value="1"/>
</dbReference>
<dbReference type="Pfam" id="PF04055">
    <property type="entry name" value="Radical_SAM"/>
    <property type="match status" value="1"/>
</dbReference>
<reference evidence="7" key="1">
    <citation type="submission" date="2019-10" db="EMBL/GenBank/DDBJ databases">
        <title>Metagenomic sequencing of thiosulfate-disproportionating enrichment culture.</title>
        <authorList>
            <person name="Umezawa K."/>
            <person name="Kojima H."/>
            <person name="Fukui M."/>
        </authorList>
    </citation>
    <scope>NUCLEOTIDE SEQUENCE</scope>
    <source>
        <strain evidence="7">45J</strain>
    </source>
</reference>
<dbReference type="SFLD" id="SFLDG01111">
    <property type="entry name" value="Uncharacterised_Radical_SAM_Su"/>
    <property type="match status" value="1"/>
</dbReference>
<dbReference type="SFLD" id="SFLDG01067">
    <property type="entry name" value="SPASM/twitch_domain_containing"/>
    <property type="match status" value="1"/>
</dbReference>
<evidence type="ECO:0000256" key="2">
    <source>
        <dbReference type="ARBA" id="ARBA00022723"/>
    </source>
</evidence>
<dbReference type="InterPro" id="IPR007197">
    <property type="entry name" value="rSAM"/>
</dbReference>
<dbReference type="GO" id="GO:0016788">
    <property type="term" value="F:hydrolase activity, acting on ester bonds"/>
    <property type="evidence" value="ECO:0007669"/>
    <property type="project" value="InterPro"/>
</dbReference>
<feature type="domain" description="Radical SAM core" evidence="6">
    <location>
        <begin position="268"/>
        <end position="458"/>
    </location>
</feature>
<dbReference type="EMBL" id="BLAB01000001">
    <property type="protein sequence ID" value="GER93466.1"/>
    <property type="molecule type" value="Genomic_DNA"/>
</dbReference>
<accession>A0A5J4L7C5</accession>
<sequence>MIDTHCHLEMEAFDPDRDDVIKRAEEAGLEAVITIGSDFDGCRGAVELASKYDFIYASVGIHPHDAKDFSEEIFDQIKRWATNRSQKNKNSKIVAIGEIGLDYHYDHSPRDIQRDVFKKQLYYAKEVNLPVIIHCRDASKETLKILEESGVTKGVMHCFSGDMDMAERVMGMGFYISIAGPVTFKNATRLREVARAIPDDYLLLETDAPYLSPEPLRGKRNEPANIIHTAKFIAELRGISYEDINRITTLNAKRLFGIGKMPEAEIAYRIRDSLYLNITNRCTSKCTFCVKFHTDFVKGHKLRLEHEPTEEELKKAIGDPTKYDEIVFCGYGEPLIRLDIVKSIALWIKERGGKVRINTNGHGNLIHKRNILPELRGLIDSVSISLDAQDEETYNRICKPAFKNAYKEVVNFIREAKKYIPDVTATIVTAEGVDVDKCREITDSIGVKLRVRRLDVVG</sequence>
<dbReference type="Pfam" id="PF01026">
    <property type="entry name" value="TatD_DNase"/>
    <property type="match status" value="1"/>
</dbReference>
<evidence type="ECO:0000259" key="6">
    <source>
        <dbReference type="PROSITE" id="PS51918"/>
    </source>
</evidence>
<dbReference type="InterPro" id="IPR058240">
    <property type="entry name" value="rSAM_sf"/>
</dbReference>
<dbReference type="AlphaFoldDB" id="A0A5J4L7C5"/>
<dbReference type="InterPro" id="IPR032466">
    <property type="entry name" value="Metal_Hydrolase"/>
</dbReference>
<evidence type="ECO:0000313" key="7">
    <source>
        <dbReference type="EMBL" id="GER93466.1"/>
    </source>
</evidence>
<dbReference type="GO" id="GO:0005829">
    <property type="term" value="C:cytosol"/>
    <property type="evidence" value="ECO:0007669"/>
    <property type="project" value="TreeGrafter"/>
</dbReference>
<dbReference type="CDD" id="cd01335">
    <property type="entry name" value="Radical_SAM"/>
    <property type="match status" value="1"/>
</dbReference>
<evidence type="ECO:0000256" key="3">
    <source>
        <dbReference type="ARBA" id="ARBA00022801"/>
    </source>
</evidence>
<proteinExistence type="predicted"/>
<evidence type="ECO:0000256" key="1">
    <source>
        <dbReference type="ARBA" id="ARBA00022691"/>
    </source>
</evidence>
<dbReference type="PANTHER" id="PTHR46124">
    <property type="entry name" value="D-AMINOACYL-TRNA DEACYLASE"/>
    <property type="match status" value="1"/>
</dbReference>
<evidence type="ECO:0000256" key="4">
    <source>
        <dbReference type="ARBA" id="ARBA00023004"/>
    </source>
</evidence>
<dbReference type="SUPFAM" id="SSF51556">
    <property type="entry name" value="Metallo-dependent hydrolases"/>
    <property type="match status" value="1"/>
</dbReference>
<dbReference type="GO" id="GO:0051536">
    <property type="term" value="F:iron-sulfur cluster binding"/>
    <property type="evidence" value="ECO:0007669"/>
    <property type="project" value="UniProtKB-KW"/>
</dbReference>
<protein>
    <submittedName>
        <fullName evidence="7">Radical SAM protein</fullName>
    </submittedName>
</protein>
<dbReference type="NCBIfam" id="TIGR04038">
    <property type="entry name" value="tatD_link_rSAM"/>
    <property type="match status" value="1"/>
</dbReference>
<dbReference type="CDD" id="cd01310">
    <property type="entry name" value="TatD_DNAse"/>
    <property type="match status" value="1"/>
</dbReference>
<dbReference type="Gene3D" id="3.20.20.140">
    <property type="entry name" value="Metal-dependent hydrolases"/>
    <property type="match status" value="1"/>
</dbReference>
<dbReference type="InterPro" id="IPR013785">
    <property type="entry name" value="Aldolase_TIM"/>
</dbReference>
<dbReference type="NCBIfam" id="TIGR00010">
    <property type="entry name" value="YchF/TatD family DNA exonuclease"/>
    <property type="match status" value="1"/>
</dbReference>
<dbReference type="Gene3D" id="3.20.20.70">
    <property type="entry name" value="Aldolase class I"/>
    <property type="match status" value="1"/>
</dbReference>
<dbReference type="FunFam" id="3.20.20.140:FF:000005">
    <property type="entry name" value="TatD family hydrolase"/>
    <property type="match status" value="1"/>
</dbReference>
<comment type="caution">
    <text evidence="7">The sequence shown here is derived from an EMBL/GenBank/DDBJ whole genome shotgun (WGS) entry which is preliminary data.</text>
</comment>
<gene>
    <name evidence="7" type="ORF">A45J_1207</name>
</gene>
<organism evidence="7">
    <name type="scientific">hot springs metagenome</name>
    <dbReference type="NCBI Taxonomy" id="433727"/>
    <lineage>
        <taxon>unclassified sequences</taxon>
        <taxon>metagenomes</taxon>
        <taxon>ecological metagenomes</taxon>
    </lineage>
</organism>
<dbReference type="GO" id="GO:0046872">
    <property type="term" value="F:metal ion binding"/>
    <property type="evidence" value="ECO:0007669"/>
    <property type="project" value="UniProtKB-KW"/>
</dbReference>
<evidence type="ECO:0000256" key="5">
    <source>
        <dbReference type="ARBA" id="ARBA00023014"/>
    </source>
</evidence>
<keyword evidence="2" id="KW-0479">Metal-binding</keyword>
<dbReference type="PANTHER" id="PTHR46124:SF2">
    <property type="entry name" value="D-AMINOACYL-TRNA DEACYLASE"/>
    <property type="match status" value="1"/>
</dbReference>
<keyword evidence="3" id="KW-0378">Hydrolase</keyword>
<keyword evidence="5" id="KW-0411">Iron-sulfur</keyword>
<dbReference type="InterPro" id="IPR015991">
    <property type="entry name" value="TatD/YcfH-like"/>
</dbReference>
<dbReference type="PROSITE" id="PS01091">
    <property type="entry name" value="TATD_3"/>
    <property type="match status" value="1"/>
</dbReference>
<name>A0A5J4L7C5_9ZZZZ</name>
<dbReference type="InterPro" id="IPR018228">
    <property type="entry name" value="DNase_TatD-rel_CS"/>
</dbReference>
<keyword evidence="1" id="KW-0949">S-adenosyl-L-methionine</keyword>
<dbReference type="SUPFAM" id="SSF102114">
    <property type="entry name" value="Radical SAM enzymes"/>
    <property type="match status" value="1"/>
</dbReference>
<dbReference type="InterPro" id="IPR001130">
    <property type="entry name" value="TatD-like"/>
</dbReference>
<dbReference type="PROSITE" id="PS51918">
    <property type="entry name" value="RADICAL_SAM"/>
    <property type="match status" value="1"/>
</dbReference>